<evidence type="ECO:0000313" key="2">
    <source>
        <dbReference type="EMBL" id="KKL13381.1"/>
    </source>
</evidence>
<sequence>MRIAVIGCKGIPAVAGGVERVVEEVGAEMAARGHDVIVYARRGQYPGPAPERVRGMRVITTAGVPGKHTDAITHTATAAWDLLQRNVDVVHLYSPGPALLSFLPAARRVPVVFTIQGPDWEGPRWSRPARLALSAGLACGMRFASVVTTVSLSIADFLADKYHREVTCVPNGVRPARVRKPDIISGWGLRPEGYALNVGRIVRGKGVDLLVRTWAGLDLDMPLVIVGDMDQEPGYAARCRRYTDNRIRFVGPCFGPTLEELYSNASLVVQPSRWEGMSLVLLEAASYERPVVAREMPANREALGEAMIAFQGESAEALGGAIIKCVGDEQLRRQVARLARKRVTARFSWPRIADEYERLYRCAAQTC</sequence>
<proteinExistence type="predicted"/>
<dbReference type="PANTHER" id="PTHR45947">
    <property type="entry name" value="SULFOQUINOVOSYL TRANSFERASE SQD2"/>
    <property type="match status" value="1"/>
</dbReference>
<dbReference type="SUPFAM" id="SSF53756">
    <property type="entry name" value="UDP-Glycosyltransferase/glycogen phosphorylase"/>
    <property type="match status" value="1"/>
</dbReference>
<reference evidence="2" key="1">
    <citation type="journal article" date="2015" name="Nature">
        <title>Complex archaea that bridge the gap between prokaryotes and eukaryotes.</title>
        <authorList>
            <person name="Spang A."/>
            <person name="Saw J.H."/>
            <person name="Jorgensen S.L."/>
            <person name="Zaremba-Niedzwiedzka K."/>
            <person name="Martijn J."/>
            <person name="Lind A.E."/>
            <person name="van Eijk R."/>
            <person name="Schleper C."/>
            <person name="Guy L."/>
            <person name="Ettema T.J."/>
        </authorList>
    </citation>
    <scope>NUCLEOTIDE SEQUENCE</scope>
</reference>
<accession>A0A0F9D6G6</accession>
<protein>
    <recommendedName>
        <fullName evidence="1">Glycosyltransferase subfamily 4-like N-terminal domain-containing protein</fullName>
    </recommendedName>
</protein>
<dbReference type="Gene3D" id="3.40.50.2000">
    <property type="entry name" value="Glycogen Phosphorylase B"/>
    <property type="match status" value="2"/>
</dbReference>
<organism evidence="2">
    <name type="scientific">marine sediment metagenome</name>
    <dbReference type="NCBI Taxonomy" id="412755"/>
    <lineage>
        <taxon>unclassified sequences</taxon>
        <taxon>metagenomes</taxon>
        <taxon>ecological metagenomes</taxon>
    </lineage>
</organism>
<dbReference type="Pfam" id="PF13692">
    <property type="entry name" value="Glyco_trans_1_4"/>
    <property type="match status" value="1"/>
</dbReference>
<dbReference type="InterPro" id="IPR050194">
    <property type="entry name" value="Glycosyltransferase_grp1"/>
</dbReference>
<dbReference type="CDD" id="cd03801">
    <property type="entry name" value="GT4_PimA-like"/>
    <property type="match status" value="1"/>
</dbReference>
<dbReference type="AlphaFoldDB" id="A0A0F9D6G6"/>
<dbReference type="InterPro" id="IPR028098">
    <property type="entry name" value="Glyco_trans_4-like_N"/>
</dbReference>
<evidence type="ECO:0000259" key="1">
    <source>
        <dbReference type="Pfam" id="PF13439"/>
    </source>
</evidence>
<name>A0A0F9D6G6_9ZZZZ</name>
<dbReference type="EMBL" id="LAZR01040877">
    <property type="protein sequence ID" value="KKL13381.1"/>
    <property type="molecule type" value="Genomic_DNA"/>
</dbReference>
<dbReference type="GO" id="GO:0016757">
    <property type="term" value="F:glycosyltransferase activity"/>
    <property type="evidence" value="ECO:0007669"/>
    <property type="project" value="TreeGrafter"/>
</dbReference>
<dbReference type="PANTHER" id="PTHR45947:SF3">
    <property type="entry name" value="SULFOQUINOVOSYL TRANSFERASE SQD2"/>
    <property type="match status" value="1"/>
</dbReference>
<feature type="domain" description="Glycosyltransferase subfamily 4-like N-terminal" evidence="1">
    <location>
        <begin position="16"/>
        <end position="177"/>
    </location>
</feature>
<dbReference type="Pfam" id="PF13439">
    <property type="entry name" value="Glyco_transf_4"/>
    <property type="match status" value="1"/>
</dbReference>
<comment type="caution">
    <text evidence="2">The sequence shown here is derived from an EMBL/GenBank/DDBJ whole genome shotgun (WGS) entry which is preliminary data.</text>
</comment>
<gene>
    <name evidence="2" type="ORF">LCGC14_2526320</name>
</gene>